<comment type="subcellular location">
    <subcellularLocation>
        <location evidence="1">Membrane</location>
        <topology evidence="1">Multi-pass membrane protein</topology>
    </subcellularLocation>
</comment>
<keyword evidence="9" id="KW-1185">Reference proteome</keyword>
<evidence type="ECO:0000256" key="2">
    <source>
        <dbReference type="ARBA" id="ARBA00022692"/>
    </source>
</evidence>
<accession>A0A7X9YHS2</accession>
<dbReference type="AlphaFoldDB" id="A0A7X9YHS2"/>
<organism evidence="8 9">
    <name type="scientific">Collinsella acetigenes</name>
    <dbReference type="NCBI Taxonomy" id="2713419"/>
    <lineage>
        <taxon>Bacteria</taxon>
        <taxon>Bacillati</taxon>
        <taxon>Actinomycetota</taxon>
        <taxon>Coriobacteriia</taxon>
        <taxon>Coriobacteriales</taxon>
        <taxon>Coriobacteriaceae</taxon>
        <taxon>Collinsella</taxon>
    </lineage>
</organism>
<feature type="transmembrane region" description="Helical" evidence="6">
    <location>
        <begin position="51"/>
        <end position="72"/>
    </location>
</feature>
<feature type="transmembrane region" description="Helical" evidence="6">
    <location>
        <begin position="409"/>
        <end position="430"/>
    </location>
</feature>
<dbReference type="InterPro" id="IPR000095">
    <property type="entry name" value="CRIB_dom"/>
</dbReference>
<dbReference type="PROSITE" id="PS50108">
    <property type="entry name" value="CRIB"/>
    <property type="match status" value="1"/>
</dbReference>
<evidence type="ECO:0000256" key="6">
    <source>
        <dbReference type="SAM" id="Phobius"/>
    </source>
</evidence>
<dbReference type="PANTHER" id="PTHR43427:SF12">
    <property type="entry name" value="CHLORIDE TRANSPORTER"/>
    <property type="match status" value="1"/>
</dbReference>
<dbReference type="InterPro" id="IPR001807">
    <property type="entry name" value="ClC"/>
</dbReference>
<dbReference type="Gene3D" id="1.10.3080.10">
    <property type="entry name" value="Clc chloride channel"/>
    <property type="match status" value="1"/>
</dbReference>
<feature type="domain" description="CRIB" evidence="7">
    <location>
        <begin position="14"/>
        <end position="28"/>
    </location>
</feature>
<evidence type="ECO:0000259" key="7">
    <source>
        <dbReference type="PROSITE" id="PS50108"/>
    </source>
</evidence>
<dbReference type="RefSeq" id="WP_169277383.1">
    <property type="nucleotide sequence ID" value="NZ_JABBCP010000002.1"/>
</dbReference>
<dbReference type="Pfam" id="PF00654">
    <property type="entry name" value="Voltage_CLC"/>
    <property type="match status" value="1"/>
</dbReference>
<keyword evidence="3 6" id="KW-1133">Transmembrane helix</keyword>
<keyword evidence="2 6" id="KW-0812">Transmembrane</keyword>
<feature type="transmembrane region" description="Helical" evidence="6">
    <location>
        <begin position="180"/>
        <end position="202"/>
    </location>
</feature>
<name>A0A7X9YHS2_9ACTN</name>
<feature type="transmembrane region" description="Helical" evidence="6">
    <location>
        <begin position="377"/>
        <end position="402"/>
    </location>
</feature>
<dbReference type="PANTHER" id="PTHR43427">
    <property type="entry name" value="CHLORIDE CHANNEL PROTEIN CLC-E"/>
    <property type="match status" value="1"/>
</dbReference>
<dbReference type="Proteomes" id="UP000546970">
    <property type="component" value="Unassembled WGS sequence"/>
</dbReference>
<dbReference type="EMBL" id="JABBCP010000002">
    <property type="protein sequence ID" value="NMF55772.1"/>
    <property type="molecule type" value="Genomic_DNA"/>
</dbReference>
<proteinExistence type="predicted"/>
<sequence>MASNDTPTSAKERIHSPASSLKHELHVGKGIASRIASKDAMRDLHNMKASLRLLLLVLLVSALMGIAAWAFLASLDFVTEQREAHLWLFALLPIVSVATAWVYRTHGLRAARGNNLVIDSSLTGTPIHARMAGLTFVCSVATHLAGGSAGREGTAVQIGGTIASNVAQLFKLSGRDRKDLMLAGISAAFGGVFGTPLAGAFFGMEMCTLGKLTYSAGMYCLVASFAGDGMARLLGTQHSFQPIAHVPTMTPSTVALVLICAVVFGLTARLFSFSIRVVKKFWRHRVRSYLLAALLSSLVLMGTYMIFGLQRYGGLSEWMVASGFKGQTTWYDPALKLLCTALTLGAGYQGGEVTPLFGIGASLGGWIATITGSDPSFMAALGLLGVFGAALNVPITTIMLGIDMFSGKAAAYFVIVAFVSYLVAGHRGVYPAQRIVTPKRRSLEFDEGDTVEHAIERHHEIVIEGEPANTVSNDNK</sequence>
<dbReference type="GO" id="GO:0015108">
    <property type="term" value="F:chloride transmembrane transporter activity"/>
    <property type="evidence" value="ECO:0007669"/>
    <property type="project" value="InterPro"/>
</dbReference>
<feature type="region of interest" description="Disordered" evidence="5">
    <location>
        <begin position="1"/>
        <end position="20"/>
    </location>
</feature>
<evidence type="ECO:0000313" key="9">
    <source>
        <dbReference type="Proteomes" id="UP000546970"/>
    </source>
</evidence>
<reference evidence="8 9" key="1">
    <citation type="submission" date="2020-04" db="EMBL/GenBank/DDBJ databases">
        <title>Collinsella sp. KGMB02528 nov., an anaerobic actinobacterium isolated from human feces.</title>
        <authorList>
            <person name="Han K.-I."/>
            <person name="Eom M.K."/>
            <person name="Kim J.-S."/>
            <person name="Lee K.C."/>
            <person name="Suh M.K."/>
            <person name="Park S.-H."/>
            <person name="Lee J.H."/>
            <person name="Kang S.W."/>
            <person name="Park J.-E."/>
            <person name="Oh B.S."/>
            <person name="Yu S.Y."/>
            <person name="Choi S.-H."/>
            <person name="Lee D.H."/>
            <person name="Yoon H."/>
            <person name="Kim B.-Y."/>
            <person name="Lee J.H."/>
            <person name="Lee J.-S."/>
        </authorList>
    </citation>
    <scope>NUCLEOTIDE SEQUENCE [LARGE SCALE GENOMIC DNA]</scope>
    <source>
        <strain evidence="8 9">KGMB02528</strain>
    </source>
</reference>
<evidence type="ECO:0000256" key="3">
    <source>
        <dbReference type="ARBA" id="ARBA00022989"/>
    </source>
</evidence>
<evidence type="ECO:0000256" key="4">
    <source>
        <dbReference type="ARBA" id="ARBA00023136"/>
    </source>
</evidence>
<evidence type="ECO:0000256" key="1">
    <source>
        <dbReference type="ARBA" id="ARBA00004141"/>
    </source>
</evidence>
<evidence type="ECO:0000313" key="8">
    <source>
        <dbReference type="EMBL" id="NMF55772.1"/>
    </source>
</evidence>
<dbReference type="InterPro" id="IPR050368">
    <property type="entry name" value="ClC-type_chloride_channel"/>
</dbReference>
<protein>
    <recommendedName>
        <fullName evidence="7">CRIB domain-containing protein</fullName>
    </recommendedName>
</protein>
<feature type="transmembrane region" description="Helical" evidence="6">
    <location>
        <begin position="289"/>
        <end position="309"/>
    </location>
</feature>
<feature type="compositionally biased region" description="Basic and acidic residues" evidence="5">
    <location>
        <begin position="10"/>
        <end position="20"/>
    </location>
</feature>
<dbReference type="SUPFAM" id="SSF81340">
    <property type="entry name" value="Clc chloride channel"/>
    <property type="match status" value="1"/>
</dbReference>
<dbReference type="InterPro" id="IPR014743">
    <property type="entry name" value="Cl-channel_core"/>
</dbReference>
<comment type="caution">
    <text evidence="8">The sequence shown here is derived from an EMBL/GenBank/DDBJ whole genome shotgun (WGS) entry which is preliminary data.</text>
</comment>
<keyword evidence="4 6" id="KW-0472">Membrane</keyword>
<feature type="transmembrane region" description="Helical" evidence="6">
    <location>
        <begin position="84"/>
        <end position="103"/>
    </location>
</feature>
<dbReference type="GO" id="GO:0016020">
    <property type="term" value="C:membrane"/>
    <property type="evidence" value="ECO:0007669"/>
    <property type="project" value="UniProtKB-SubCell"/>
</dbReference>
<feature type="transmembrane region" description="Helical" evidence="6">
    <location>
        <begin position="254"/>
        <end position="277"/>
    </location>
</feature>
<evidence type="ECO:0000256" key="5">
    <source>
        <dbReference type="SAM" id="MobiDB-lite"/>
    </source>
</evidence>
<gene>
    <name evidence="8" type="ORF">HF320_05465</name>
</gene>